<evidence type="ECO:0000313" key="2">
    <source>
        <dbReference type="Proteomes" id="UP000287527"/>
    </source>
</evidence>
<evidence type="ECO:0008006" key="3">
    <source>
        <dbReference type="Google" id="ProtNLM"/>
    </source>
</evidence>
<proteinExistence type="predicted"/>
<gene>
    <name evidence="1" type="ORF">EPI11_17080</name>
</gene>
<dbReference type="Gene3D" id="3.40.50.1820">
    <property type="entry name" value="alpha/beta hydrolase"/>
    <property type="match status" value="1"/>
</dbReference>
<dbReference type="SUPFAM" id="SSF53474">
    <property type="entry name" value="alpha/beta-Hydrolases"/>
    <property type="match status" value="1"/>
</dbReference>
<dbReference type="RefSeq" id="WP_128391207.1">
    <property type="nucleotide sequence ID" value="NZ_SBII01000015.1"/>
</dbReference>
<dbReference type="EMBL" id="SBII01000015">
    <property type="protein sequence ID" value="RWW91940.1"/>
    <property type="molecule type" value="Genomic_DNA"/>
</dbReference>
<keyword evidence="2" id="KW-1185">Reference proteome</keyword>
<evidence type="ECO:0000313" key="1">
    <source>
        <dbReference type="EMBL" id="RWW91940.1"/>
    </source>
</evidence>
<organism evidence="1 2">
    <name type="scientific">Flavobacterium cerinum</name>
    <dbReference type="NCBI Taxonomy" id="2502784"/>
    <lineage>
        <taxon>Bacteria</taxon>
        <taxon>Pseudomonadati</taxon>
        <taxon>Bacteroidota</taxon>
        <taxon>Flavobacteriia</taxon>
        <taxon>Flavobacteriales</taxon>
        <taxon>Flavobacteriaceae</taxon>
        <taxon>Flavobacterium</taxon>
    </lineage>
</organism>
<accession>A0A3S4STA9</accession>
<dbReference type="OrthoDB" id="9780932at2"/>
<name>A0A3S4STA9_9FLAO</name>
<comment type="caution">
    <text evidence="1">The sequence shown here is derived from an EMBL/GenBank/DDBJ whole genome shotgun (WGS) entry which is preliminary data.</text>
</comment>
<dbReference type="InterPro" id="IPR029058">
    <property type="entry name" value="AB_hydrolase_fold"/>
</dbReference>
<dbReference type="Proteomes" id="UP000287527">
    <property type="component" value="Unassembled WGS sequence"/>
</dbReference>
<reference evidence="1 2" key="1">
    <citation type="submission" date="2019-01" db="EMBL/GenBank/DDBJ databases">
        <title>Flavobacterium sp. nov.,isolated from freshwater.</title>
        <authorList>
            <person name="Zhang R."/>
            <person name="Du Z.-J."/>
        </authorList>
    </citation>
    <scope>NUCLEOTIDE SEQUENCE [LARGE SCALE GENOMIC DNA]</scope>
    <source>
        <strain evidence="1 2">1E403</strain>
    </source>
</reference>
<protein>
    <recommendedName>
        <fullName evidence="3">Alpha/beta hydrolase</fullName>
    </recommendedName>
</protein>
<sequence length="434" mass="50191">MAKNKKKLLITLIILTIITGGLSYLHYDFYKTPKTRIKPNEDYAEMPQDSFHHYINLPIDHNHSTKESFRGFYQLSPNFYKSKNITFLLTDGQMELVSTKTDFQFFENVLRGNSYVLIGVRGHSPTLFPEVYKNKKMDYAKASYLFNSDQQVEDIECVRLNLMKKGILGKDHKINIFGASGAGVLAQQYLSKYGAHVNRVILESTGAPDLSKQFGIKYSPNFEEFNSKGATILNQILAKKSIDKQIISNILYQKGRTDKSPREAQIKILEKLQNGGSLFPYKFKPITNLSILNYMIKPPSEIMARVRWFELVGYDLMKYNSKKETNLLYEFSSKAVSDLLEYHKTNKIPAKEFKINRSEFSGEVLILKGTEDIVFSDEINRKIEQVYPNAKLLFFKDGHRMQNDTEKYIRIRNTFLQQGFKSQEFIKVTNESPN</sequence>
<dbReference type="AlphaFoldDB" id="A0A3S4STA9"/>